<dbReference type="GO" id="GO:0005524">
    <property type="term" value="F:ATP binding"/>
    <property type="evidence" value="ECO:0007669"/>
    <property type="project" value="InterPro"/>
</dbReference>
<gene>
    <name evidence="2" type="ORF">J0X19_18810</name>
</gene>
<keyword evidence="3" id="KW-1185">Reference proteome</keyword>
<proteinExistence type="predicted"/>
<dbReference type="InterPro" id="IPR003959">
    <property type="entry name" value="ATPase_AAA_core"/>
</dbReference>
<dbReference type="InterPro" id="IPR027417">
    <property type="entry name" value="P-loop_NTPase"/>
</dbReference>
<dbReference type="RefSeq" id="WP_206985960.1">
    <property type="nucleotide sequence ID" value="NZ_JAFLQZ010000015.1"/>
</dbReference>
<reference evidence="2" key="1">
    <citation type="submission" date="2021-03" db="EMBL/GenBank/DDBJ databases">
        <authorList>
            <person name="Kim M.K."/>
        </authorList>
    </citation>
    <scope>NUCLEOTIDE SEQUENCE</scope>
    <source>
        <strain evidence="2">BT186</strain>
    </source>
</reference>
<dbReference type="EMBL" id="JAFLQZ010000015">
    <property type="protein sequence ID" value="MBO0360019.1"/>
    <property type="molecule type" value="Genomic_DNA"/>
</dbReference>
<protein>
    <submittedName>
        <fullName evidence="2">AAA family ATPase</fullName>
    </submittedName>
</protein>
<name>A0A939EZG0_9BACT</name>
<dbReference type="Proteomes" id="UP000664144">
    <property type="component" value="Unassembled WGS sequence"/>
</dbReference>
<dbReference type="GO" id="GO:0016887">
    <property type="term" value="F:ATP hydrolysis activity"/>
    <property type="evidence" value="ECO:0007669"/>
    <property type="project" value="InterPro"/>
</dbReference>
<sequence>MSTEKLRALTQARQASAVYRLRNEVAQLSAPSYPPAFLIEHLTTDIEWADLVLHPDTLRQVQAMARQLAPDAAATSLGTSPAGYQVLLCGPAGTGKTLTAAVLGKYLGNDVVRVDISQAIAKYSSETEKSLGRLFERAAAKNWVLFIR</sequence>
<evidence type="ECO:0000313" key="3">
    <source>
        <dbReference type="Proteomes" id="UP000664144"/>
    </source>
</evidence>
<dbReference type="AlphaFoldDB" id="A0A939EZG0"/>
<comment type="caution">
    <text evidence="2">The sequence shown here is derived from an EMBL/GenBank/DDBJ whole genome shotgun (WGS) entry which is preliminary data.</text>
</comment>
<organism evidence="2 3">
    <name type="scientific">Hymenobacter telluris</name>
    <dbReference type="NCBI Taxonomy" id="2816474"/>
    <lineage>
        <taxon>Bacteria</taxon>
        <taxon>Pseudomonadati</taxon>
        <taxon>Bacteroidota</taxon>
        <taxon>Cytophagia</taxon>
        <taxon>Cytophagales</taxon>
        <taxon>Hymenobacteraceae</taxon>
        <taxon>Hymenobacter</taxon>
    </lineage>
</organism>
<evidence type="ECO:0000313" key="2">
    <source>
        <dbReference type="EMBL" id="MBO0360019.1"/>
    </source>
</evidence>
<evidence type="ECO:0000259" key="1">
    <source>
        <dbReference type="Pfam" id="PF00004"/>
    </source>
</evidence>
<feature type="domain" description="ATPase AAA-type core" evidence="1">
    <location>
        <begin position="86"/>
        <end position="147"/>
    </location>
</feature>
<accession>A0A939EZG0</accession>
<dbReference type="SUPFAM" id="SSF52540">
    <property type="entry name" value="P-loop containing nucleoside triphosphate hydrolases"/>
    <property type="match status" value="1"/>
</dbReference>
<dbReference type="Pfam" id="PF00004">
    <property type="entry name" value="AAA"/>
    <property type="match status" value="1"/>
</dbReference>
<dbReference type="Gene3D" id="3.40.50.300">
    <property type="entry name" value="P-loop containing nucleotide triphosphate hydrolases"/>
    <property type="match status" value="1"/>
</dbReference>